<reference evidence="5" key="1">
    <citation type="submission" date="2017-11" db="EMBL/GenBank/DDBJ databases">
        <title>The draft genome sequence of Chromatocurvus sp. F02.</title>
        <authorList>
            <person name="Du Z.-J."/>
            <person name="Chang Y.-Q."/>
        </authorList>
    </citation>
    <scope>NUCLEOTIDE SEQUENCE [LARGE SCALE GENOMIC DNA]</scope>
    <source>
        <strain evidence="5">F02</strain>
    </source>
</reference>
<keyword evidence="1 2" id="KW-0129">CBS domain</keyword>
<dbReference type="InterPro" id="IPR046342">
    <property type="entry name" value="CBS_dom_sf"/>
</dbReference>
<dbReference type="InterPro" id="IPR051257">
    <property type="entry name" value="Diverse_CBS-Domain"/>
</dbReference>
<dbReference type="Pfam" id="PF00571">
    <property type="entry name" value="CBS"/>
    <property type="match status" value="2"/>
</dbReference>
<dbReference type="InterPro" id="IPR000644">
    <property type="entry name" value="CBS_dom"/>
</dbReference>
<keyword evidence="5" id="KW-1185">Reference proteome</keyword>
<evidence type="ECO:0000313" key="5">
    <source>
        <dbReference type="Proteomes" id="UP000234845"/>
    </source>
</evidence>
<dbReference type="EMBL" id="PKLZ01000007">
    <property type="protein sequence ID" value="PLW82586.1"/>
    <property type="molecule type" value="Genomic_DNA"/>
</dbReference>
<protein>
    <submittedName>
        <fullName evidence="4">CBS domain-containing protein</fullName>
    </submittedName>
</protein>
<dbReference type="Proteomes" id="UP000234845">
    <property type="component" value="Unassembled WGS sequence"/>
</dbReference>
<dbReference type="AlphaFoldDB" id="A0A2N5Y2H0"/>
<dbReference type="Gene3D" id="3.10.580.10">
    <property type="entry name" value="CBS-domain"/>
    <property type="match status" value="1"/>
</dbReference>
<evidence type="ECO:0000259" key="3">
    <source>
        <dbReference type="PROSITE" id="PS51371"/>
    </source>
</evidence>
<dbReference type="SUPFAM" id="SSF54631">
    <property type="entry name" value="CBS-domain pair"/>
    <property type="match status" value="1"/>
</dbReference>
<dbReference type="PANTHER" id="PTHR43080:SF2">
    <property type="entry name" value="CBS DOMAIN-CONTAINING PROTEIN"/>
    <property type="match status" value="1"/>
</dbReference>
<proteinExistence type="predicted"/>
<dbReference type="RefSeq" id="WP_101521054.1">
    <property type="nucleotide sequence ID" value="NZ_PKLZ01000007.1"/>
</dbReference>
<dbReference type="PANTHER" id="PTHR43080">
    <property type="entry name" value="CBS DOMAIN-CONTAINING PROTEIN CBSX3, MITOCHONDRIAL"/>
    <property type="match status" value="1"/>
</dbReference>
<dbReference type="SMART" id="SM00116">
    <property type="entry name" value="CBS"/>
    <property type="match status" value="2"/>
</dbReference>
<comment type="caution">
    <text evidence="4">The sequence shown here is derived from an EMBL/GenBank/DDBJ whole genome shotgun (WGS) entry which is preliminary data.</text>
</comment>
<accession>A0A2N5Y2H0</accession>
<dbReference type="PROSITE" id="PS51371">
    <property type="entry name" value="CBS"/>
    <property type="match status" value="2"/>
</dbReference>
<evidence type="ECO:0000256" key="1">
    <source>
        <dbReference type="ARBA" id="ARBA00023122"/>
    </source>
</evidence>
<dbReference type="OrthoDB" id="9794094at2"/>
<organism evidence="4 5">
    <name type="scientific">Kineobactrum sediminis</name>
    <dbReference type="NCBI Taxonomy" id="1905677"/>
    <lineage>
        <taxon>Bacteria</taxon>
        <taxon>Pseudomonadati</taxon>
        <taxon>Pseudomonadota</taxon>
        <taxon>Gammaproteobacteria</taxon>
        <taxon>Cellvibrionales</taxon>
        <taxon>Halieaceae</taxon>
        <taxon>Kineobactrum</taxon>
    </lineage>
</organism>
<feature type="domain" description="CBS" evidence="3">
    <location>
        <begin position="7"/>
        <end position="67"/>
    </location>
</feature>
<sequence>MLVENAMVREVASCSPDSSLEEIASLMWNNDCGSVPILDDEQHPVGIVTDRDIAMGAGLMHKPLWEISAREIMGDKKIACCNTEDSVQSALALMEKNEVRRLPVVNQYGQLAGMLSMGDVISATSDSRARGKKAQPDQIDAAEVLDFLKHVSAHHESARSASVG</sequence>
<gene>
    <name evidence="4" type="ORF">CWI75_08350</name>
</gene>
<evidence type="ECO:0000256" key="2">
    <source>
        <dbReference type="PROSITE-ProRule" id="PRU00703"/>
    </source>
</evidence>
<feature type="domain" description="CBS" evidence="3">
    <location>
        <begin position="73"/>
        <end position="130"/>
    </location>
</feature>
<evidence type="ECO:0000313" key="4">
    <source>
        <dbReference type="EMBL" id="PLW82586.1"/>
    </source>
</evidence>
<name>A0A2N5Y2H0_9GAMM</name>